<dbReference type="AlphaFoldDB" id="F0S4K4"/>
<dbReference type="InterPro" id="IPR029044">
    <property type="entry name" value="Nucleotide-diphossugar_trans"/>
</dbReference>
<dbReference type="GO" id="GO:0016740">
    <property type="term" value="F:transferase activity"/>
    <property type="evidence" value="ECO:0007669"/>
    <property type="project" value="UniProtKB-KW"/>
</dbReference>
<dbReference type="EMBL" id="CP002545">
    <property type="protein sequence ID" value="ADY51995.1"/>
    <property type="molecule type" value="Genomic_DNA"/>
</dbReference>
<reference evidence="4" key="2">
    <citation type="submission" date="2011-02" db="EMBL/GenBank/DDBJ databases">
        <title>The complete genome of Pedobacter saltans DSM 12145.</title>
        <authorList>
            <consortium name="US DOE Joint Genome Institute (JGI-PGF)"/>
            <person name="Lucas S."/>
            <person name="Copeland A."/>
            <person name="Lapidus A."/>
            <person name="Bruce D."/>
            <person name="Goodwin L."/>
            <person name="Pitluck S."/>
            <person name="Kyrpides N."/>
            <person name="Mavromatis K."/>
            <person name="Pagani I."/>
            <person name="Ivanova N."/>
            <person name="Ovchinnikova G."/>
            <person name="Lu M."/>
            <person name="Detter J.C."/>
            <person name="Han C."/>
            <person name="Land M."/>
            <person name="Hauser L."/>
            <person name="Markowitz V."/>
            <person name="Cheng J.-F."/>
            <person name="Hugenholtz P."/>
            <person name="Woyke T."/>
            <person name="Wu D."/>
            <person name="Tindall B."/>
            <person name="Pomrenke H.G."/>
            <person name="Brambilla E."/>
            <person name="Klenk H.-P."/>
            <person name="Eisen J.A."/>
        </authorList>
    </citation>
    <scope>NUCLEOTIDE SEQUENCE [LARGE SCALE GENOMIC DNA]</scope>
    <source>
        <strain evidence="4">ATCC 51119 / DSM 12145 / JCM 21818 / LMG 10337 / NBRC 100064 / NCIMB 13643</strain>
    </source>
</reference>
<dbReference type="SUPFAM" id="SSF53448">
    <property type="entry name" value="Nucleotide-diphospho-sugar transferases"/>
    <property type="match status" value="1"/>
</dbReference>
<dbReference type="OrthoDB" id="9801954at2"/>
<dbReference type="RefSeq" id="WP_013632494.1">
    <property type="nucleotide sequence ID" value="NC_015177.1"/>
</dbReference>
<feature type="domain" description="Glycosyltransferase 2-like" evidence="2">
    <location>
        <begin position="6"/>
        <end position="132"/>
    </location>
</feature>
<dbReference type="InterPro" id="IPR050834">
    <property type="entry name" value="Glycosyltransf_2"/>
</dbReference>
<keyword evidence="3" id="KW-0808">Transferase</keyword>
<dbReference type="KEGG" id="psn:Pedsa_1430"/>
<feature type="transmembrane region" description="Helical" evidence="1">
    <location>
        <begin position="263"/>
        <end position="280"/>
    </location>
</feature>
<keyword evidence="1" id="KW-0812">Transmembrane</keyword>
<dbReference type="CDD" id="cd00761">
    <property type="entry name" value="Glyco_tranf_GTA_type"/>
    <property type="match status" value="1"/>
</dbReference>
<dbReference type="STRING" id="762903.Pedsa_1430"/>
<feature type="transmembrane region" description="Helical" evidence="1">
    <location>
        <begin position="240"/>
        <end position="257"/>
    </location>
</feature>
<dbReference type="PANTHER" id="PTHR43685">
    <property type="entry name" value="GLYCOSYLTRANSFERASE"/>
    <property type="match status" value="1"/>
</dbReference>
<dbReference type="HOGENOM" id="CLU_070066_0_0_10"/>
<dbReference type="Gene3D" id="3.90.550.10">
    <property type="entry name" value="Spore Coat Polysaccharide Biosynthesis Protein SpsA, Chain A"/>
    <property type="match status" value="1"/>
</dbReference>
<name>F0S4K4_PSESL</name>
<keyword evidence="1" id="KW-1133">Transmembrane helix</keyword>
<dbReference type="eggNOG" id="COG1216">
    <property type="taxonomic scope" value="Bacteria"/>
</dbReference>
<evidence type="ECO:0000313" key="3">
    <source>
        <dbReference type="EMBL" id="ADY51995.1"/>
    </source>
</evidence>
<accession>F0S4K4</accession>
<dbReference type="PANTHER" id="PTHR43685:SF3">
    <property type="entry name" value="SLR2126 PROTEIN"/>
    <property type="match status" value="1"/>
</dbReference>
<keyword evidence="1" id="KW-0472">Membrane</keyword>
<keyword evidence="4" id="KW-1185">Reference proteome</keyword>
<gene>
    <name evidence="3" type="ordered locus">Pedsa_1430</name>
</gene>
<protein>
    <submittedName>
        <fullName evidence="3">Glycosyl transferase family 2</fullName>
    </submittedName>
</protein>
<organism evidence="3 4">
    <name type="scientific">Pseudopedobacter saltans (strain ATCC 51119 / DSM 12145 / JCM 21818 / CCUG 39354 / LMG 10337 / NBRC 100064 / NCIMB 13643)</name>
    <name type="common">Pedobacter saltans</name>
    <dbReference type="NCBI Taxonomy" id="762903"/>
    <lineage>
        <taxon>Bacteria</taxon>
        <taxon>Pseudomonadati</taxon>
        <taxon>Bacteroidota</taxon>
        <taxon>Sphingobacteriia</taxon>
        <taxon>Sphingobacteriales</taxon>
        <taxon>Sphingobacteriaceae</taxon>
        <taxon>Pseudopedobacter</taxon>
    </lineage>
</organism>
<dbReference type="Proteomes" id="UP000000310">
    <property type="component" value="Chromosome"/>
</dbReference>
<feature type="transmembrane region" description="Helical" evidence="1">
    <location>
        <begin position="292"/>
        <end position="310"/>
    </location>
</feature>
<sequence length="323" mass="37129">MEVKISIVIPTYKRPNLLKRCLIQLIKQSVDISFFEVIVVSDGPDRETQLLIDETVAKGVINLKFISSDVKMGPAHARNIGWLAAKGELIAFTDDDCMPDPDWLKAILDNYKGEKFIAYSGKTIVPISRRPHDFELNTGRLQDADFITANCACTKQALIRIGGFDVRFKLAWREDSDLEFKLIEQGIPIVTLHEARVVHPVRKCQWAVSVKEQKKVIYDALLFKKYPALYRRKIANGTAWNYYLILLFTLLSVYAVYKEMPYVAFVCLLLVVGFILSFTWKRLKYADKSLRHVAEMFITSVIIPYVAVYWKTYGAIKFRVMLL</sequence>
<proteinExistence type="predicted"/>
<evidence type="ECO:0000259" key="2">
    <source>
        <dbReference type="Pfam" id="PF00535"/>
    </source>
</evidence>
<dbReference type="InterPro" id="IPR001173">
    <property type="entry name" value="Glyco_trans_2-like"/>
</dbReference>
<evidence type="ECO:0000313" key="4">
    <source>
        <dbReference type="Proteomes" id="UP000000310"/>
    </source>
</evidence>
<reference evidence="3 4" key="1">
    <citation type="journal article" date="2011" name="Stand. Genomic Sci.">
        <title>Complete genome sequence of the gliding, heparinolytic Pedobacter saltans type strain (113).</title>
        <authorList>
            <person name="Liolios K."/>
            <person name="Sikorski J."/>
            <person name="Lu M."/>
            <person name="Nolan M."/>
            <person name="Lapidus A."/>
            <person name="Lucas S."/>
            <person name="Hammon N."/>
            <person name="Deshpande S."/>
            <person name="Cheng J.F."/>
            <person name="Tapia R."/>
            <person name="Han C."/>
            <person name="Goodwin L."/>
            <person name="Pitluck S."/>
            <person name="Huntemann M."/>
            <person name="Ivanova N."/>
            <person name="Pagani I."/>
            <person name="Mavromatis K."/>
            <person name="Ovchinikova G."/>
            <person name="Pati A."/>
            <person name="Chen A."/>
            <person name="Palaniappan K."/>
            <person name="Land M."/>
            <person name="Hauser L."/>
            <person name="Brambilla E.M."/>
            <person name="Kotsyurbenko O."/>
            <person name="Rohde M."/>
            <person name="Tindall B.J."/>
            <person name="Abt B."/>
            <person name="Goker M."/>
            <person name="Detter J.C."/>
            <person name="Woyke T."/>
            <person name="Bristow J."/>
            <person name="Eisen J.A."/>
            <person name="Markowitz V."/>
            <person name="Hugenholtz P."/>
            <person name="Klenk H.P."/>
            <person name="Kyrpides N.C."/>
        </authorList>
    </citation>
    <scope>NUCLEOTIDE SEQUENCE [LARGE SCALE GENOMIC DNA]</scope>
    <source>
        <strain evidence="4">ATCC 51119 / DSM 12145 / JCM 21818 / LMG 10337 / NBRC 100064 / NCIMB 13643</strain>
    </source>
</reference>
<dbReference type="Pfam" id="PF00535">
    <property type="entry name" value="Glycos_transf_2"/>
    <property type="match status" value="1"/>
</dbReference>
<evidence type="ECO:0000256" key="1">
    <source>
        <dbReference type="SAM" id="Phobius"/>
    </source>
</evidence>